<evidence type="ECO:0000256" key="8">
    <source>
        <dbReference type="ARBA" id="ARBA00023136"/>
    </source>
</evidence>
<feature type="transmembrane region" description="Helical" evidence="10">
    <location>
        <begin position="56"/>
        <end position="78"/>
    </location>
</feature>
<dbReference type="PANTHER" id="PTHR43298">
    <property type="entry name" value="MULTIDRUG RESISTANCE PROTEIN NORM-RELATED"/>
    <property type="match status" value="1"/>
</dbReference>
<comment type="subcellular location">
    <subcellularLocation>
        <location evidence="1">Cell inner membrane</location>
        <topology evidence="1">Multi-pass membrane protein</topology>
    </subcellularLocation>
</comment>
<feature type="transmembrane region" description="Helical" evidence="10">
    <location>
        <begin position="196"/>
        <end position="214"/>
    </location>
</feature>
<evidence type="ECO:0000256" key="3">
    <source>
        <dbReference type="ARBA" id="ARBA00022449"/>
    </source>
</evidence>
<evidence type="ECO:0000256" key="5">
    <source>
        <dbReference type="ARBA" id="ARBA00022692"/>
    </source>
</evidence>
<dbReference type="EMBL" id="JADEYS010000002">
    <property type="protein sequence ID" value="MBE9396172.1"/>
    <property type="molecule type" value="Genomic_DNA"/>
</dbReference>
<dbReference type="InterPro" id="IPR048279">
    <property type="entry name" value="MdtK-like"/>
</dbReference>
<dbReference type="InterPro" id="IPR002528">
    <property type="entry name" value="MATE_fam"/>
</dbReference>
<feature type="transmembrane region" description="Helical" evidence="10">
    <location>
        <begin position="90"/>
        <end position="111"/>
    </location>
</feature>
<dbReference type="GO" id="GO:0042910">
    <property type="term" value="F:xenobiotic transmembrane transporter activity"/>
    <property type="evidence" value="ECO:0007669"/>
    <property type="project" value="InterPro"/>
</dbReference>
<dbReference type="Proteomes" id="UP000640333">
    <property type="component" value="Unassembled WGS sequence"/>
</dbReference>
<evidence type="ECO:0000313" key="12">
    <source>
        <dbReference type="Proteomes" id="UP000640333"/>
    </source>
</evidence>
<feature type="transmembrane region" description="Helical" evidence="10">
    <location>
        <begin position="421"/>
        <end position="439"/>
    </location>
</feature>
<keyword evidence="7" id="KW-0406">Ion transport</keyword>
<keyword evidence="6 10" id="KW-1133">Transmembrane helix</keyword>
<evidence type="ECO:0000256" key="1">
    <source>
        <dbReference type="ARBA" id="ARBA00004429"/>
    </source>
</evidence>
<evidence type="ECO:0000256" key="6">
    <source>
        <dbReference type="ARBA" id="ARBA00022989"/>
    </source>
</evidence>
<evidence type="ECO:0000313" key="11">
    <source>
        <dbReference type="EMBL" id="MBE9396172.1"/>
    </source>
</evidence>
<feature type="transmembrane region" description="Helical" evidence="10">
    <location>
        <begin position="243"/>
        <end position="266"/>
    </location>
</feature>
<dbReference type="Pfam" id="PF01554">
    <property type="entry name" value="MatE"/>
    <property type="match status" value="2"/>
</dbReference>
<feature type="transmembrane region" description="Helical" evidence="10">
    <location>
        <begin position="278"/>
        <end position="299"/>
    </location>
</feature>
<dbReference type="GO" id="GO:0015297">
    <property type="term" value="F:antiporter activity"/>
    <property type="evidence" value="ECO:0007669"/>
    <property type="project" value="UniProtKB-KW"/>
</dbReference>
<dbReference type="InterPro" id="IPR050222">
    <property type="entry name" value="MATE_MdtK"/>
</dbReference>
<evidence type="ECO:0000256" key="4">
    <source>
        <dbReference type="ARBA" id="ARBA00022475"/>
    </source>
</evidence>
<evidence type="ECO:0000256" key="2">
    <source>
        <dbReference type="ARBA" id="ARBA00022448"/>
    </source>
</evidence>
<evidence type="ECO:0000256" key="10">
    <source>
        <dbReference type="SAM" id="Phobius"/>
    </source>
</evidence>
<evidence type="ECO:0000256" key="9">
    <source>
        <dbReference type="ARBA" id="ARBA00031636"/>
    </source>
</evidence>
<proteinExistence type="predicted"/>
<keyword evidence="5 10" id="KW-0812">Transmembrane</keyword>
<dbReference type="AlphaFoldDB" id="A0A8J7FA16"/>
<name>A0A8J7FA16_9GAMM</name>
<dbReference type="GO" id="GO:0005886">
    <property type="term" value="C:plasma membrane"/>
    <property type="evidence" value="ECO:0007669"/>
    <property type="project" value="UniProtKB-SubCell"/>
</dbReference>
<feature type="transmembrane region" description="Helical" evidence="10">
    <location>
        <begin position="131"/>
        <end position="149"/>
    </location>
</feature>
<evidence type="ECO:0000256" key="7">
    <source>
        <dbReference type="ARBA" id="ARBA00023065"/>
    </source>
</evidence>
<organism evidence="11 12">
    <name type="scientific">Pontibacterium sinense</name>
    <dbReference type="NCBI Taxonomy" id="2781979"/>
    <lineage>
        <taxon>Bacteria</taxon>
        <taxon>Pseudomonadati</taxon>
        <taxon>Pseudomonadota</taxon>
        <taxon>Gammaproteobacteria</taxon>
        <taxon>Oceanospirillales</taxon>
        <taxon>Oceanospirillaceae</taxon>
        <taxon>Pontibacterium</taxon>
    </lineage>
</organism>
<feature type="transmembrane region" description="Helical" evidence="10">
    <location>
        <begin position="161"/>
        <end position="181"/>
    </location>
</feature>
<dbReference type="PIRSF" id="PIRSF006603">
    <property type="entry name" value="DinF"/>
    <property type="match status" value="1"/>
</dbReference>
<dbReference type="GO" id="GO:0006811">
    <property type="term" value="P:monoatomic ion transport"/>
    <property type="evidence" value="ECO:0007669"/>
    <property type="project" value="UniProtKB-KW"/>
</dbReference>
<comment type="caution">
    <text evidence="11">The sequence shown here is derived from an EMBL/GenBank/DDBJ whole genome shotgun (WGS) entry which is preliminary data.</text>
</comment>
<keyword evidence="3" id="KW-0050">Antiport</keyword>
<feature type="transmembrane region" description="Helical" evidence="10">
    <location>
        <begin position="388"/>
        <end position="409"/>
    </location>
</feature>
<gene>
    <name evidence="11" type="ORF">IOQ59_02730</name>
</gene>
<dbReference type="NCBIfam" id="TIGR00797">
    <property type="entry name" value="matE"/>
    <property type="match status" value="1"/>
</dbReference>
<accession>A0A8J7FA16</accession>
<feature type="transmembrane region" description="Helical" evidence="10">
    <location>
        <begin position="355"/>
        <end position="376"/>
    </location>
</feature>
<reference evidence="11" key="1">
    <citation type="submission" date="2020-10" db="EMBL/GenBank/DDBJ databases">
        <title>Bacterium isolated from coastal waters sediment.</title>
        <authorList>
            <person name="Chen R.-J."/>
            <person name="Lu D.-C."/>
            <person name="Zhu K.-L."/>
            <person name="Du Z.-J."/>
        </authorList>
    </citation>
    <scope>NUCLEOTIDE SEQUENCE</scope>
    <source>
        <strain evidence="11">N1Y112</strain>
    </source>
</reference>
<keyword evidence="12" id="KW-1185">Reference proteome</keyword>
<sequence length="452" mass="48338">MKKYNDRWAEVRQLLVIGWPIIVAQVSQTGMGFVDTLMSGRYGPQDLAAIAVGSSIWLPIFLAASGVLMATTPLVAHFVGASQLTRTREVLTQGAVIALVLGLVSVLLLHNTLPLLHWMAVDPALAAKTDAYLKAISWGFPAILLYQVIRSFSEGFGKTRPIMKIAILGLLANIPLNYVLIYGKLGLPELGGVGCGWATAIVMWLTLGAGILYLRRSVTFTECDLFQGSLLPTAPALGHFLRLGLPIGMALLIEVSMFAIIALLLADLGEVIVGAHQVTLSFTGMIFMIPLSISMALTIRVGHRLGAKENSGARYSAATGVMITIGFAAVSATTMVLFAPHIVSLYTDSPEIIEIAVSLIGIAAIFQFSDAIQVSCAGALRGYKDTNIPLLIVFIAYWVVGLPLGVILARTDLLVPAMGPQGFWIALVIALTIAAAMLARRLVWRSRTITCD</sequence>
<dbReference type="CDD" id="cd13131">
    <property type="entry name" value="MATE_NorM_like"/>
    <property type="match status" value="1"/>
</dbReference>
<keyword evidence="8 10" id="KW-0472">Membrane</keyword>
<keyword evidence="2" id="KW-0813">Transport</keyword>
<protein>
    <recommendedName>
        <fullName evidence="9">Multidrug-efflux transporter</fullName>
    </recommendedName>
</protein>
<feature type="transmembrane region" description="Helical" evidence="10">
    <location>
        <begin position="320"/>
        <end position="343"/>
    </location>
</feature>
<dbReference type="RefSeq" id="WP_193951725.1">
    <property type="nucleotide sequence ID" value="NZ_JADEYS010000002.1"/>
</dbReference>
<dbReference type="PANTHER" id="PTHR43298:SF2">
    <property type="entry name" value="FMN_FAD EXPORTER YEEO-RELATED"/>
    <property type="match status" value="1"/>
</dbReference>
<keyword evidence="4" id="KW-1003">Cell membrane</keyword>